<dbReference type="AlphaFoldDB" id="A0A8D8L4G3"/>
<feature type="compositionally biased region" description="Basic residues" evidence="1">
    <location>
        <begin position="98"/>
        <end position="113"/>
    </location>
</feature>
<accession>A0A8D8L4G3</accession>
<feature type="compositionally biased region" description="Basic and acidic residues" evidence="1">
    <location>
        <begin position="197"/>
        <end position="207"/>
    </location>
</feature>
<dbReference type="EMBL" id="HBUE01341946">
    <property type="protein sequence ID" value="CAG6598947.1"/>
    <property type="molecule type" value="Transcribed_RNA"/>
</dbReference>
<evidence type="ECO:0000313" key="2">
    <source>
        <dbReference type="EMBL" id="CAG6598947.1"/>
    </source>
</evidence>
<name>A0A8D8L4G3_CULPI</name>
<feature type="region of interest" description="Disordered" evidence="1">
    <location>
        <begin position="184"/>
        <end position="207"/>
    </location>
</feature>
<dbReference type="EMBL" id="HBUE01235033">
    <property type="protein sequence ID" value="CAG6546764.1"/>
    <property type="molecule type" value="Transcribed_RNA"/>
</dbReference>
<feature type="compositionally biased region" description="Basic residues" evidence="1">
    <location>
        <begin position="67"/>
        <end position="88"/>
    </location>
</feature>
<proteinExistence type="predicted"/>
<evidence type="ECO:0000256" key="1">
    <source>
        <dbReference type="SAM" id="MobiDB-lite"/>
    </source>
</evidence>
<protein>
    <submittedName>
        <fullName evidence="2">(northern house mosquito) hypothetical protein</fullName>
    </submittedName>
</protein>
<feature type="region of interest" description="Disordered" evidence="1">
    <location>
        <begin position="67"/>
        <end position="123"/>
    </location>
</feature>
<sequence length="207" mass="23281">MGSKRNVAQIPVSCRASTSVCATLKITTTTTRWLRTTVKIPSRRRCPSGSSHLRGVAPVVCEPCRVRPRSTPARKNRKIRCATKRRPREKATRSSTSTRRKPSPTRMTTRARRTPSGACRRERRPVRTQVSECCLKTKTIRAIPASRTTKVPRMGRATTTRTRISTWETSSWSDGRRPAAISAPTWHRSRCSGPSEVGKRWDRNGSV</sequence>
<organism evidence="2">
    <name type="scientific">Culex pipiens</name>
    <name type="common">House mosquito</name>
    <dbReference type="NCBI Taxonomy" id="7175"/>
    <lineage>
        <taxon>Eukaryota</taxon>
        <taxon>Metazoa</taxon>
        <taxon>Ecdysozoa</taxon>
        <taxon>Arthropoda</taxon>
        <taxon>Hexapoda</taxon>
        <taxon>Insecta</taxon>
        <taxon>Pterygota</taxon>
        <taxon>Neoptera</taxon>
        <taxon>Endopterygota</taxon>
        <taxon>Diptera</taxon>
        <taxon>Nematocera</taxon>
        <taxon>Culicoidea</taxon>
        <taxon>Culicidae</taxon>
        <taxon>Culicinae</taxon>
        <taxon>Culicini</taxon>
        <taxon>Culex</taxon>
        <taxon>Culex</taxon>
    </lineage>
</organism>
<reference evidence="2" key="1">
    <citation type="submission" date="2021-05" db="EMBL/GenBank/DDBJ databases">
        <authorList>
            <person name="Alioto T."/>
            <person name="Alioto T."/>
            <person name="Gomez Garrido J."/>
        </authorList>
    </citation>
    <scope>NUCLEOTIDE SEQUENCE</scope>
</reference>